<feature type="region of interest" description="Disordered" evidence="1">
    <location>
        <begin position="45"/>
        <end position="65"/>
    </location>
</feature>
<protein>
    <submittedName>
        <fullName evidence="2">Uncharacterized protein</fullName>
    </submittedName>
</protein>
<accession>A0ABX2B7R3</accession>
<dbReference type="Proteomes" id="UP001318401">
    <property type="component" value="Unassembled WGS sequence"/>
</dbReference>
<proteinExistence type="predicted"/>
<sequence>MRTSTSTSGRVVIDITPEEKSAIYAALKARGGLTMREWFKQKAIEDGLLPKPSNPSPTTTRKEAF</sequence>
<name>A0ABX2B7R3_9GAMM</name>
<dbReference type="RefSeq" id="WP_125749602.1">
    <property type="nucleotide sequence ID" value="NZ_CP034367.1"/>
</dbReference>
<dbReference type="EMBL" id="QDKN01000002">
    <property type="protein sequence ID" value="NPT30140.1"/>
    <property type="molecule type" value="Genomic_DNA"/>
</dbReference>
<keyword evidence="3" id="KW-1185">Reference proteome</keyword>
<reference evidence="2 3" key="1">
    <citation type="submission" date="2018-04" db="EMBL/GenBank/DDBJ databases">
        <authorList>
            <person name="Li G."/>
            <person name="Du W."/>
            <person name="Bai Y."/>
        </authorList>
    </citation>
    <scope>NUCLEOTIDE SEQUENCE [LARGE SCALE GENOMIC DNA]</scope>
    <source>
        <strain evidence="2 3">YYYZ-3</strain>
    </source>
</reference>
<gene>
    <name evidence="2" type="ORF">DDR56_06110</name>
</gene>
<evidence type="ECO:0000313" key="2">
    <source>
        <dbReference type="EMBL" id="NPT30140.1"/>
    </source>
</evidence>
<evidence type="ECO:0000256" key="1">
    <source>
        <dbReference type="SAM" id="MobiDB-lite"/>
    </source>
</evidence>
<organism evidence="2 3">
    <name type="scientific">Vreelandella venusta</name>
    <dbReference type="NCBI Taxonomy" id="44935"/>
    <lineage>
        <taxon>Bacteria</taxon>
        <taxon>Pseudomonadati</taxon>
        <taxon>Pseudomonadota</taxon>
        <taxon>Gammaproteobacteria</taxon>
        <taxon>Oceanospirillales</taxon>
        <taxon>Halomonadaceae</taxon>
        <taxon>Vreelandella</taxon>
    </lineage>
</organism>
<evidence type="ECO:0000313" key="3">
    <source>
        <dbReference type="Proteomes" id="UP001318401"/>
    </source>
</evidence>
<comment type="caution">
    <text evidence="2">The sequence shown here is derived from an EMBL/GenBank/DDBJ whole genome shotgun (WGS) entry which is preliminary data.</text>
</comment>